<dbReference type="AlphaFoldDB" id="A0A2N3QN28"/>
<dbReference type="Proteomes" id="UP000233727">
    <property type="component" value="Unassembled WGS sequence"/>
</dbReference>
<proteinExistence type="predicted"/>
<name>A0A2N3QN28_9BIFI</name>
<evidence type="ECO:0000256" key="1">
    <source>
        <dbReference type="SAM" id="MobiDB-lite"/>
    </source>
</evidence>
<evidence type="ECO:0000313" key="2">
    <source>
        <dbReference type="EMBL" id="PKU93096.1"/>
    </source>
</evidence>
<comment type="caution">
    <text evidence="2">The sequence shown here is derived from an EMBL/GenBank/DDBJ whole genome shotgun (WGS) entry which is preliminary data.</text>
</comment>
<dbReference type="EMBL" id="PCGY01000005">
    <property type="protein sequence ID" value="PKU93096.1"/>
    <property type="molecule type" value="Genomic_DNA"/>
</dbReference>
<feature type="non-terminal residue" evidence="2">
    <location>
        <position position="1"/>
    </location>
</feature>
<protein>
    <submittedName>
        <fullName evidence="2">Uncharacterized protein</fullName>
    </submittedName>
</protein>
<gene>
    <name evidence="2" type="ORF">CQR47_0372</name>
</gene>
<sequence length="67" mass="7153">HKDPGDTRPNTHGLRTAAARPGNKPDRPTPPGRVGWLGYLAFTAYQPVPSARQPAFTKAVFSLGSVV</sequence>
<evidence type="ECO:0000313" key="3">
    <source>
        <dbReference type="Proteomes" id="UP000233727"/>
    </source>
</evidence>
<accession>A0A2N3QN28</accession>
<organism evidence="2 3">
    <name type="scientific">Bifidobacterium thermophilum</name>
    <dbReference type="NCBI Taxonomy" id="33905"/>
    <lineage>
        <taxon>Bacteria</taxon>
        <taxon>Bacillati</taxon>
        <taxon>Actinomycetota</taxon>
        <taxon>Actinomycetes</taxon>
        <taxon>Bifidobacteriales</taxon>
        <taxon>Bifidobacteriaceae</taxon>
        <taxon>Bifidobacterium</taxon>
    </lineage>
</organism>
<feature type="region of interest" description="Disordered" evidence="1">
    <location>
        <begin position="1"/>
        <end position="32"/>
    </location>
</feature>
<reference evidence="2 3" key="1">
    <citation type="submission" date="2017-10" db="EMBL/GenBank/DDBJ databases">
        <title>Bifidobacterium genomics.</title>
        <authorList>
            <person name="Lugli G.A."/>
            <person name="Milani C."/>
            <person name="Mancabelli L."/>
        </authorList>
    </citation>
    <scope>NUCLEOTIDE SEQUENCE [LARGE SCALE GENOMIC DNA]</scope>
    <source>
        <strain evidence="2 3">1542B</strain>
    </source>
</reference>